<accession>A0A1T4PZI4</accession>
<evidence type="ECO:0000256" key="1">
    <source>
        <dbReference type="SAM" id="Coils"/>
    </source>
</evidence>
<dbReference type="PANTHER" id="PTHR38032">
    <property type="entry name" value="POLYMERASE-RELATED"/>
    <property type="match status" value="1"/>
</dbReference>
<gene>
    <name evidence="3" type="ORF">BTE48_08510</name>
</gene>
<dbReference type="Pfam" id="PF03961">
    <property type="entry name" value="FapA"/>
    <property type="match status" value="1"/>
</dbReference>
<sequence>MTIDTDAPEKNNADTDVEVTESTGLELFINPAGTRLAAHFQPVPNSAALSEEQILAMIAEQGYSEEDYPIYPDRLKDLVIGIRQRRSFEIEIGGPTDGDVSIYFAQDKTLAGVRILPPSGKGLPLSRQLFDSALQKARIYRGLDHELIEKIMSDEALAQVREEQCYLIAFGQKPKNGQDSELVPLTEQISERRPKVINDQIDQVDFRELGDFPVVEVETPLFRLTEPVAGEDGFSLSGKPIKAYQGKEKKLKLDSSVKPSYEDRRVYISTVKGMPVFTEQGVHVEQVLKLDEINMGTGNIRFDGSVLVKKGVNPGMLLEATGDIKVGGLVDNATVISGGNVEIVGGIIGQKSPSLKADAPTKENAVVRAKGNVKARFIQDAWVESNGSISAQKLIMHSRLWAAHQVKLAGAGQLVGGHVIAGTLIEAGQLGTLASVPTILEVGPLDAIREEVIQVQNKLKEGAAQMKQLRDLIHRIKEEKRKISPEKKEQILKARDTISNVIAALELRRSELEQEVQTRKKGRVRGIKKAHSGCNIIISDVSRILKEDFGKTTFYLEGTEILLR</sequence>
<dbReference type="InterPro" id="IPR046865">
    <property type="entry name" value="FapA_b_solenoid"/>
</dbReference>
<dbReference type="PANTHER" id="PTHR38032:SF1">
    <property type="entry name" value="RNA-BINDING PROTEIN KHPB N-TERMINAL DOMAIN-CONTAINING PROTEIN"/>
    <property type="match status" value="1"/>
</dbReference>
<dbReference type="InterPro" id="IPR005646">
    <property type="entry name" value="FapA"/>
</dbReference>
<proteinExistence type="predicted"/>
<evidence type="ECO:0000259" key="2">
    <source>
        <dbReference type="Pfam" id="PF20250"/>
    </source>
</evidence>
<evidence type="ECO:0000313" key="4">
    <source>
        <dbReference type="Proteomes" id="UP000191418"/>
    </source>
</evidence>
<comment type="caution">
    <text evidence="3">The sequence shown here is derived from an EMBL/GenBank/DDBJ whole genome shotgun (WGS) entry which is preliminary data.</text>
</comment>
<dbReference type="OrthoDB" id="5807941at2"/>
<protein>
    <recommendedName>
        <fullName evidence="2">Flagellar Assembly Protein A N-terminal region domain-containing protein</fullName>
    </recommendedName>
</protein>
<dbReference type="Proteomes" id="UP000191418">
    <property type="component" value="Unassembled WGS sequence"/>
</dbReference>
<reference evidence="3 4" key="1">
    <citation type="submission" date="2017-01" db="EMBL/GenBank/DDBJ databases">
        <title>Genome Sequencing of a Marine Spirillum, Oceanospirillum multiglobuliferum ATCC 33336, from Japan.</title>
        <authorList>
            <person name="Carney J.G."/>
            <person name="Trachtenberg A.M."/>
            <person name="Rheaume B.A."/>
            <person name="Linnane J.D."/>
            <person name="Pitts N.L."/>
            <person name="Mykles D.L."/>
            <person name="Maclea K.S."/>
        </authorList>
    </citation>
    <scope>NUCLEOTIDE SEQUENCE [LARGE SCALE GENOMIC DNA]</scope>
    <source>
        <strain evidence="3 4">ATCC 33336</strain>
    </source>
</reference>
<feature type="coiled-coil region" evidence="1">
    <location>
        <begin position="445"/>
        <end position="515"/>
    </location>
</feature>
<keyword evidence="4" id="KW-1185">Reference proteome</keyword>
<name>A0A1T4PZI4_9GAMM</name>
<dbReference type="InterPro" id="IPR046866">
    <property type="entry name" value="FapA_N"/>
</dbReference>
<dbReference type="STRING" id="64969.SAMN02745127_01657"/>
<dbReference type="Pfam" id="PF20250">
    <property type="entry name" value="FapA_N"/>
    <property type="match status" value="1"/>
</dbReference>
<keyword evidence="1" id="KW-0175">Coiled coil</keyword>
<feature type="domain" description="Flagellar Assembly Protein A N-terminal region" evidence="2">
    <location>
        <begin position="101"/>
        <end position="279"/>
    </location>
</feature>
<organism evidence="3 4">
    <name type="scientific">Oceanospirillum multiglobuliferum</name>
    <dbReference type="NCBI Taxonomy" id="64969"/>
    <lineage>
        <taxon>Bacteria</taxon>
        <taxon>Pseudomonadati</taxon>
        <taxon>Pseudomonadota</taxon>
        <taxon>Gammaproteobacteria</taxon>
        <taxon>Oceanospirillales</taxon>
        <taxon>Oceanospirillaceae</taxon>
        <taxon>Oceanospirillum</taxon>
    </lineage>
</organism>
<dbReference type="RefSeq" id="WP_078745261.1">
    <property type="nucleotide sequence ID" value="NZ_FUXG01000010.1"/>
</dbReference>
<dbReference type="AlphaFoldDB" id="A0A1T4PZI4"/>
<dbReference type="EMBL" id="MTSM01000009">
    <property type="protein sequence ID" value="OPX55425.1"/>
    <property type="molecule type" value="Genomic_DNA"/>
</dbReference>
<evidence type="ECO:0000313" key="3">
    <source>
        <dbReference type="EMBL" id="OPX55425.1"/>
    </source>
</evidence>